<keyword evidence="4" id="KW-0812">Transmembrane</keyword>
<dbReference type="EMBL" id="MU863657">
    <property type="protein sequence ID" value="KAK4098563.1"/>
    <property type="molecule type" value="Genomic_DNA"/>
</dbReference>
<keyword evidence="4" id="KW-1133">Transmembrane helix</keyword>
<dbReference type="InterPro" id="IPR050121">
    <property type="entry name" value="Cytochrome_P450_monoxygenase"/>
</dbReference>
<dbReference type="GO" id="GO:0004497">
    <property type="term" value="F:monooxygenase activity"/>
    <property type="evidence" value="ECO:0007669"/>
    <property type="project" value="InterPro"/>
</dbReference>
<dbReference type="CDD" id="cd11060">
    <property type="entry name" value="CYP57A1-like"/>
    <property type="match status" value="1"/>
</dbReference>
<evidence type="ECO:0000256" key="4">
    <source>
        <dbReference type="SAM" id="Phobius"/>
    </source>
</evidence>
<evidence type="ECO:0000256" key="2">
    <source>
        <dbReference type="ARBA" id="ARBA00022723"/>
    </source>
</evidence>
<dbReference type="Pfam" id="PF00067">
    <property type="entry name" value="p450"/>
    <property type="match status" value="1"/>
</dbReference>
<dbReference type="PANTHER" id="PTHR24305:SF190">
    <property type="entry name" value="P450, PUTATIVE (EUROFUNG)-RELATED"/>
    <property type="match status" value="1"/>
</dbReference>
<dbReference type="Gene3D" id="1.10.630.10">
    <property type="entry name" value="Cytochrome P450"/>
    <property type="match status" value="1"/>
</dbReference>
<proteinExistence type="predicted"/>
<evidence type="ECO:0000313" key="5">
    <source>
        <dbReference type="EMBL" id="KAK4098563.1"/>
    </source>
</evidence>
<dbReference type="PRINTS" id="PR00463">
    <property type="entry name" value="EP450I"/>
</dbReference>
<dbReference type="PANTHER" id="PTHR24305">
    <property type="entry name" value="CYTOCHROME P450"/>
    <property type="match status" value="1"/>
</dbReference>
<organism evidence="5 6">
    <name type="scientific">Parathielavia hyrcaniae</name>
    <dbReference type="NCBI Taxonomy" id="113614"/>
    <lineage>
        <taxon>Eukaryota</taxon>
        <taxon>Fungi</taxon>
        <taxon>Dikarya</taxon>
        <taxon>Ascomycota</taxon>
        <taxon>Pezizomycotina</taxon>
        <taxon>Sordariomycetes</taxon>
        <taxon>Sordariomycetidae</taxon>
        <taxon>Sordariales</taxon>
        <taxon>Chaetomiaceae</taxon>
        <taxon>Parathielavia</taxon>
    </lineage>
</organism>
<dbReference type="GO" id="GO:0005506">
    <property type="term" value="F:iron ion binding"/>
    <property type="evidence" value="ECO:0007669"/>
    <property type="project" value="InterPro"/>
</dbReference>
<sequence>MGLPNFFAGPALGIYAIVACLLLLLIKPWVSSLRSIPGPFLARYTRLWLFKEAYFWDLSANQRPIVRIAPNEYSIDDPAAAKIIYGSGKGFRKSPWYQASGNPYGTVVNIFTEADPHAHAGARRKIATIYSMSSLVQLEAFVDDCTAVLKQRLGEIANTGTSIDVSHWMQCYAFDVIGKITVGERFGFLDSGEDIQGIMTSLGEYLRYCSRIGIFSEWRKTLYRLRMTSSKVSGIRNVSRFALSQLDAKCAKFQACDEKNADPRAPADVITKLLRIQDTDSSKISRAEIMSTCVMNVGAGSDTTSIAFSSVIYSLLKYPETLARLRDEIREFAEAQKVPYLQAVVKETLRVHPAMGLPLGRVVPSEGATLAEQYSPPGTVMGINSWAAHANRHVFGEDADIFRPERWLNEDEDVVRKREAYFMAVSPTFDMIKAPWLTGCV</sequence>
<feature type="transmembrane region" description="Helical" evidence="4">
    <location>
        <begin position="6"/>
        <end position="26"/>
    </location>
</feature>
<keyword evidence="2" id="KW-0479">Metal-binding</keyword>
<name>A0AAN6SYY2_9PEZI</name>
<dbReference type="AlphaFoldDB" id="A0AAN6SYY2"/>
<dbReference type="InterPro" id="IPR002401">
    <property type="entry name" value="Cyt_P450_E_grp-I"/>
</dbReference>
<dbReference type="InterPro" id="IPR001128">
    <property type="entry name" value="Cyt_P450"/>
</dbReference>
<keyword evidence="4" id="KW-0472">Membrane</keyword>
<keyword evidence="3" id="KW-0408">Iron</keyword>
<protein>
    <submittedName>
        <fullName evidence="5">Cytochrome P450</fullName>
    </submittedName>
</protein>
<gene>
    <name evidence="5" type="ORF">N658DRAFT_517885</name>
</gene>
<comment type="caution">
    <text evidence="5">The sequence shown here is derived from an EMBL/GenBank/DDBJ whole genome shotgun (WGS) entry which is preliminary data.</text>
</comment>
<dbReference type="Proteomes" id="UP001305647">
    <property type="component" value="Unassembled WGS sequence"/>
</dbReference>
<dbReference type="SUPFAM" id="SSF48264">
    <property type="entry name" value="Cytochrome P450"/>
    <property type="match status" value="1"/>
</dbReference>
<evidence type="ECO:0000256" key="1">
    <source>
        <dbReference type="ARBA" id="ARBA00022617"/>
    </source>
</evidence>
<reference evidence="5" key="1">
    <citation type="journal article" date="2023" name="Mol. Phylogenet. Evol.">
        <title>Genome-scale phylogeny and comparative genomics of the fungal order Sordariales.</title>
        <authorList>
            <person name="Hensen N."/>
            <person name="Bonometti L."/>
            <person name="Westerberg I."/>
            <person name="Brannstrom I.O."/>
            <person name="Guillou S."/>
            <person name="Cros-Aarteil S."/>
            <person name="Calhoun S."/>
            <person name="Haridas S."/>
            <person name="Kuo A."/>
            <person name="Mondo S."/>
            <person name="Pangilinan J."/>
            <person name="Riley R."/>
            <person name="LaButti K."/>
            <person name="Andreopoulos B."/>
            <person name="Lipzen A."/>
            <person name="Chen C."/>
            <person name="Yan M."/>
            <person name="Daum C."/>
            <person name="Ng V."/>
            <person name="Clum A."/>
            <person name="Steindorff A."/>
            <person name="Ohm R.A."/>
            <person name="Martin F."/>
            <person name="Silar P."/>
            <person name="Natvig D.O."/>
            <person name="Lalanne C."/>
            <person name="Gautier V."/>
            <person name="Ament-Velasquez S.L."/>
            <person name="Kruys A."/>
            <person name="Hutchinson M.I."/>
            <person name="Powell A.J."/>
            <person name="Barry K."/>
            <person name="Miller A.N."/>
            <person name="Grigoriev I.V."/>
            <person name="Debuchy R."/>
            <person name="Gladieux P."/>
            <person name="Hiltunen Thoren M."/>
            <person name="Johannesson H."/>
        </authorList>
    </citation>
    <scope>NUCLEOTIDE SEQUENCE</scope>
    <source>
        <strain evidence="5">CBS 757.83</strain>
    </source>
</reference>
<dbReference type="GO" id="GO:0020037">
    <property type="term" value="F:heme binding"/>
    <property type="evidence" value="ECO:0007669"/>
    <property type="project" value="InterPro"/>
</dbReference>
<keyword evidence="6" id="KW-1185">Reference proteome</keyword>
<keyword evidence="1" id="KW-0349">Heme</keyword>
<dbReference type="InterPro" id="IPR036396">
    <property type="entry name" value="Cyt_P450_sf"/>
</dbReference>
<reference evidence="5" key="2">
    <citation type="submission" date="2023-05" db="EMBL/GenBank/DDBJ databases">
        <authorList>
            <consortium name="Lawrence Berkeley National Laboratory"/>
            <person name="Steindorff A."/>
            <person name="Hensen N."/>
            <person name="Bonometti L."/>
            <person name="Westerberg I."/>
            <person name="Brannstrom I.O."/>
            <person name="Guillou S."/>
            <person name="Cros-Aarteil S."/>
            <person name="Calhoun S."/>
            <person name="Haridas S."/>
            <person name="Kuo A."/>
            <person name="Mondo S."/>
            <person name="Pangilinan J."/>
            <person name="Riley R."/>
            <person name="Labutti K."/>
            <person name="Andreopoulos B."/>
            <person name="Lipzen A."/>
            <person name="Chen C."/>
            <person name="Yanf M."/>
            <person name="Daum C."/>
            <person name="Ng V."/>
            <person name="Clum A."/>
            <person name="Ohm R."/>
            <person name="Martin F."/>
            <person name="Silar P."/>
            <person name="Natvig D."/>
            <person name="Lalanne C."/>
            <person name="Gautier V."/>
            <person name="Ament-Velasquez S.L."/>
            <person name="Kruys A."/>
            <person name="Hutchinson M.I."/>
            <person name="Powell A.J."/>
            <person name="Barry K."/>
            <person name="Miller A.N."/>
            <person name="Grigoriev I.V."/>
            <person name="Debuchy R."/>
            <person name="Gladieux P."/>
            <person name="Thoren M.H."/>
            <person name="Johannesson H."/>
        </authorList>
    </citation>
    <scope>NUCLEOTIDE SEQUENCE</scope>
    <source>
        <strain evidence="5">CBS 757.83</strain>
    </source>
</reference>
<dbReference type="GO" id="GO:0016705">
    <property type="term" value="F:oxidoreductase activity, acting on paired donors, with incorporation or reduction of molecular oxygen"/>
    <property type="evidence" value="ECO:0007669"/>
    <property type="project" value="InterPro"/>
</dbReference>
<evidence type="ECO:0000313" key="6">
    <source>
        <dbReference type="Proteomes" id="UP001305647"/>
    </source>
</evidence>
<evidence type="ECO:0000256" key="3">
    <source>
        <dbReference type="ARBA" id="ARBA00023004"/>
    </source>
</evidence>
<accession>A0AAN6SYY2</accession>